<protein>
    <submittedName>
        <fullName evidence="6">ARF-binding protein</fullName>
    </submittedName>
</protein>
<feature type="region of interest" description="Disordered" evidence="3">
    <location>
        <begin position="386"/>
        <end position="411"/>
    </location>
</feature>
<evidence type="ECO:0000313" key="7">
    <source>
        <dbReference type="Proteomes" id="UP001479436"/>
    </source>
</evidence>
<dbReference type="Pfam" id="PF00790">
    <property type="entry name" value="VHS"/>
    <property type="match status" value="1"/>
</dbReference>
<name>A0ABR2W3W8_9FUNG</name>
<dbReference type="Proteomes" id="UP001479436">
    <property type="component" value="Unassembled WGS sequence"/>
</dbReference>
<dbReference type="SUPFAM" id="SSF48464">
    <property type="entry name" value="ENTH/VHS domain"/>
    <property type="match status" value="1"/>
</dbReference>
<dbReference type="PROSITE" id="PS50909">
    <property type="entry name" value="GAT"/>
    <property type="match status" value="1"/>
</dbReference>
<keyword evidence="2" id="KW-0653">Protein transport</keyword>
<feature type="domain" description="VHS" evidence="4">
    <location>
        <begin position="21"/>
        <end position="157"/>
    </location>
</feature>
<evidence type="ECO:0000256" key="1">
    <source>
        <dbReference type="ARBA" id="ARBA00022448"/>
    </source>
</evidence>
<dbReference type="PANTHER" id="PTHR47180:SF1">
    <property type="entry name" value="ADP-RIBOSYLATION FACTOR-BINDING PROTEIN GGA1-RELATED"/>
    <property type="match status" value="1"/>
</dbReference>
<evidence type="ECO:0000256" key="2">
    <source>
        <dbReference type="ARBA" id="ARBA00022927"/>
    </source>
</evidence>
<dbReference type="PANTHER" id="PTHR47180">
    <property type="entry name" value="ADP-RIBOSYLATION FACTOR-BINDING PROTEIN GGA1-RELATED"/>
    <property type="match status" value="1"/>
</dbReference>
<evidence type="ECO:0000259" key="4">
    <source>
        <dbReference type="PROSITE" id="PS50179"/>
    </source>
</evidence>
<dbReference type="SMART" id="SM00288">
    <property type="entry name" value="VHS"/>
    <property type="match status" value="1"/>
</dbReference>
<dbReference type="Gene3D" id="1.25.40.90">
    <property type="match status" value="1"/>
</dbReference>
<evidence type="ECO:0000256" key="3">
    <source>
        <dbReference type="SAM" id="MobiDB-lite"/>
    </source>
</evidence>
<gene>
    <name evidence="6" type="primary">GGA2</name>
    <name evidence="6" type="ORF">K7432_004895</name>
</gene>
<accession>A0ABR2W3W8</accession>
<evidence type="ECO:0000313" key="6">
    <source>
        <dbReference type="EMBL" id="KAK9719261.1"/>
    </source>
</evidence>
<dbReference type="Gene3D" id="1.20.5.170">
    <property type="match status" value="1"/>
</dbReference>
<dbReference type="SUPFAM" id="SSF89009">
    <property type="entry name" value="GAT-like domain"/>
    <property type="match status" value="1"/>
</dbReference>
<sequence length="411" mass="47044">MFSVPSFNETEERLKSMIERACRPGLMDPDLALNLEICDLINEKQKNYPRLAAFTILDYINARNTHVGLLGLELLDNCVKNCGHPFHLQIASKDFLNDLVKYFPKQQSTNPSSVQLKILELIKEWKKTICVYSRHKEDLTNISNMFSLLRSKGYRFPRLKRDVTAVMNPTNVLKSADELEEEDRLAQSAKLQELIRRGRPEDLAEANELMKIMSGYDTSSKPDYKEEVNRELEKIEGDVQLFIDMLNNLHPEEKISETVMEFHDMCKATLPKVQRLIHENEEEEELDRLLTLNDRATQAIERFSNIRKGIYTKESLPGINAHTNNADIQAEREISLIDLEDIDKLSLTNHSSEEDTKQTFGNPLDDLLGISFESNGSPGLQALRPQAQEHSRGSTLQTNGSNYYSNDNSLI</sequence>
<dbReference type="InterPro" id="IPR004152">
    <property type="entry name" value="GAT_dom"/>
</dbReference>
<dbReference type="Pfam" id="PF03127">
    <property type="entry name" value="GAT"/>
    <property type="match status" value="1"/>
</dbReference>
<dbReference type="Gene3D" id="1.20.58.160">
    <property type="match status" value="1"/>
</dbReference>
<dbReference type="InterPro" id="IPR052653">
    <property type="entry name" value="ARF-binding"/>
</dbReference>
<feature type="domain" description="GAT" evidence="5">
    <location>
        <begin position="184"/>
        <end position="308"/>
    </location>
</feature>
<feature type="compositionally biased region" description="Polar residues" evidence="3">
    <location>
        <begin position="393"/>
        <end position="411"/>
    </location>
</feature>
<comment type="caution">
    <text evidence="6">The sequence shown here is derived from an EMBL/GenBank/DDBJ whole genome shotgun (WGS) entry which is preliminary data.</text>
</comment>
<dbReference type="PROSITE" id="PS50179">
    <property type="entry name" value="VHS"/>
    <property type="match status" value="1"/>
</dbReference>
<dbReference type="CDD" id="cd16998">
    <property type="entry name" value="VHS_GGA_fungi"/>
    <property type="match status" value="1"/>
</dbReference>
<proteinExistence type="predicted"/>
<dbReference type="InterPro" id="IPR008942">
    <property type="entry name" value="ENTH_VHS"/>
</dbReference>
<reference evidence="6 7" key="1">
    <citation type="submission" date="2023-04" db="EMBL/GenBank/DDBJ databases">
        <title>Genome of Basidiobolus ranarum AG-B5.</title>
        <authorList>
            <person name="Stajich J.E."/>
            <person name="Carter-House D."/>
            <person name="Gryganskyi A."/>
        </authorList>
    </citation>
    <scope>NUCLEOTIDE SEQUENCE [LARGE SCALE GENOMIC DNA]</scope>
    <source>
        <strain evidence="6 7">AG-B5</strain>
    </source>
</reference>
<keyword evidence="1" id="KW-0813">Transport</keyword>
<keyword evidence="7" id="KW-1185">Reference proteome</keyword>
<dbReference type="InterPro" id="IPR038425">
    <property type="entry name" value="GAT_sf"/>
</dbReference>
<dbReference type="InterPro" id="IPR002014">
    <property type="entry name" value="VHS_dom"/>
</dbReference>
<evidence type="ECO:0000259" key="5">
    <source>
        <dbReference type="PROSITE" id="PS50909"/>
    </source>
</evidence>
<dbReference type="EMBL" id="JASJQH010007054">
    <property type="protein sequence ID" value="KAK9719261.1"/>
    <property type="molecule type" value="Genomic_DNA"/>
</dbReference>
<organism evidence="6 7">
    <name type="scientific">Basidiobolus ranarum</name>
    <dbReference type="NCBI Taxonomy" id="34480"/>
    <lineage>
        <taxon>Eukaryota</taxon>
        <taxon>Fungi</taxon>
        <taxon>Fungi incertae sedis</taxon>
        <taxon>Zoopagomycota</taxon>
        <taxon>Entomophthoromycotina</taxon>
        <taxon>Basidiobolomycetes</taxon>
        <taxon>Basidiobolales</taxon>
        <taxon>Basidiobolaceae</taxon>
        <taxon>Basidiobolus</taxon>
    </lineage>
</organism>